<keyword evidence="5 6" id="KW-0472">Membrane</keyword>
<evidence type="ECO:0000256" key="5">
    <source>
        <dbReference type="ARBA" id="ARBA00023136"/>
    </source>
</evidence>
<reference evidence="8" key="1">
    <citation type="submission" date="2020-03" db="EMBL/GenBank/DDBJ databases">
        <title>Draft Genome Sequence of Cylindrodendrum hubeiense.</title>
        <authorList>
            <person name="Buettner E."/>
            <person name="Kellner H."/>
        </authorList>
    </citation>
    <scope>NUCLEOTIDE SEQUENCE</scope>
    <source>
        <strain evidence="8">IHI 201604</strain>
    </source>
</reference>
<feature type="compositionally biased region" description="Basic and acidic residues" evidence="7">
    <location>
        <begin position="293"/>
        <end position="304"/>
    </location>
</feature>
<name>A0A9P5GWI5_9HYPO</name>
<feature type="transmembrane region" description="Helical" evidence="6">
    <location>
        <begin position="217"/>
        <end position="237"/>
    </location>
</feature>
<evidence type="ECO:0000313" key="9">
    <source>
        <dbReference type="Proteomes" id="UP000722485"/>
    </source>
</evidence>
<comment type="similarity">
    <text evidence="2 6">Belongs to the peroxisomal membrane protein PXMP2/4 family.</text>
</comment>
<dbReference type="Proteomes" id="UP000722485">
    <property type="component" value="Unassembled WGS sequence"/>
</dbReference>
<proteinExistence type="inferred from homology"/>
<dbReference type="PANTHER" id="PTHR11266">
    <property type="entry name" value="PEROXISOMAL MEMBRANE PROTEIN 2, PXMP2 MPV17"/>
    <property type="match status" value="1"/>
</dbReference>
<evidence type="ECO:0000256" key="6">
    <source>
        <dbReference type="RuleBase" id="RU363053"/>
    </source>
</evidence>
<keyword evidence="9" id="KW-1185">Reference proteome</keyword>
<feature type="transmembrane region" description="Helical" evidence="6">
    <location>
        <begin position="156"/>
        <end position="177"/>
    </location>
</feature>
<dbReference type="InterPro" id="IPR007248">
    <property type="entry name" value="Mpv17_PMP22"/>
</dbReference>
<evidence type="ECO:0000256" key="4">
    <source>
        <dbReference type="ARBA" id="ARBA00022989"/>
    </source>
</evidence>
<evidence type="ECO:0000256" key="7">
    <source>
        <dbReference type="SAM" id="MobiDB-lite"/>
    </source>
</evidence>
<dbReference type="PANTHER" id="PTHR11266:SF93">
    <property type="entry name" value="INTEGRAL MEMBRANE PROTEIN 25D9-6"/>
    <property type="match status" value="1"/>
</dbReference>
<comment type="subcellular location">
    <subcellularLocation>
        <location evidence="1">Membrane</location>
        <topology evidence="1">Multi-pass membrane protein</topology>
    </subcellularLocation>
</comment>
<dbReference type="EMBL" id="JAANBB010000982">
    <property type="protein sequence ID" value="KAF7531470.1"/>
    <property type="molecule type" value="Genomic_DNA"/>
</dbReference>
<feature type="transmembrane region" description="Helical" evidence="6">
    <location>
        <begin position="116"/>
        <end position="135"/>
    </location>
</feature>
<dbReference type="GO" id="GO:0005778">
    <property type="term" value="C:peroxisomal membrane"/>
    <property type="evidence" value="ECO:0007669"/>
    <property type="project" value="TreeGrafter"/>
</dbReference>
<dbReference type="OrthoDB" id="860at2759"/>
<protein>
    <recommendedName>
        <fullName evidence="10">Integral membrane protein</fullName>
    </recommendedName>
</protein>
<keyword evidence="3 6" id="KW-0812">Transmembrane</keyword>
<evidence type="ECO:0000256" key="2">
    <source>
        <dbReference type="ARBA" id="ARBA00006824"/>
    </source>
</evidence>
<feature type="compositionally biased region" description="Basic and acidic residues" evidence="7">
    <location>
        <begin position="251"/>
        <end position="284"/>
    </location>
</feature>
<keyword evidence="4 6" id="KW-1133">Transmembrane helix</keyword>
<gene>
    <name evidence="8" type="ORF">G7Z17_g13726</name>
</gene>
<organism evidence="8 9">
    <name type="scientific">Cylindrodendrum hubeiense</name>
    <dbReference type="NCBI Taxonomy" id="595255"/>
    <lineage>
        <taxon>Eukaryota</taxon>
        <taxon>Fungi</taxon>
        <taxon>Dikarya</taxon>
        <taxon>Ascomycota</taxon>
        <taxon>Pezizomycotina</taxon>
        <taxon>Sordariomycetes</taxon>
        <taxon>Hypocreomycetidae</taxon>
        <taxon>Hypocreales</taxon>
        <taxon>Nectriaceae</taxon>
        <taxon>Cylindrodendrum</taxon>
    </lineage>
</organism>
<evidence type="ECO:0000256" key="3">
    <source>
        <dbReference type="ARBA" id="ARBA00022692"/>
    </source>
</evidence>
<feature type="region of interest" description="Disordered" evidence="7">
    <location>
        <begin position="251"/>
        <end position="316"/>
    </location>
</feature>
<evidence type="ECO:0000313" key="8">
    <source>
        <dbReference type="EMBL" id="KAF7531470.1"/>
    </source>
</evidence>
<dbReference type="AlphaFoldDB" id="A0A9P5GWI5"/>
<comment type="caution">
    <text evidence="8">The sequence shown here is derived from an EMBL/GenBank/DDBJ whole genome shotgun (WGS) entry which is preliminary data.</text>
</comment>
<evidence type="ECO:0000256" key="1">
    <source>
        <dbReference type="ARBA" id="ARBA00004141"/>
    </source>
</evidence>
<evidence type="ECO:0008006" key="10">
    <source>
        <dbReference type="Google" id="ProtNLM"/>
    </source>
</evidence>
<accession>A0A9P5GWI5</accession>
<dbReference type="Pfam" id="PF04117">
    <property type="entry name" value="Mpv17_PMP22"/>
    <property type="match status" value="1"/>
</dbReference>
<sequence length="316" mass="34930">MGVEFKETITKVQEKVSGAGEKVAGMLDKAEAGDIPGTKGHHPVSAVIGTAITGGIDNAGTKGYLAAYIKELENNPLRTKMLTAGTLAGTQELIASWLSKDRNKHGNYFTARVPKMAAYGALISAPIGHFLIWALQKIFKGRTSLKAKILQILVSNLIIAPIQNSVYLVAMALIAGARTYHQVRATVKVGFWKVMKVSWVTSPICLAFAQKFLPDQLWVPFFNIVGFVIGTYINTVTKKKRLAALRKKHFGDSRDGRDLRDPRDVRDVRDPRDSRDPRDPRDPRGPGSIAPTRPEDYPQKDYPQKDYPQMGTNPVY</sequence>